<name>A0ABR7Y044_9SPHI</name>
<evidence type="ECO:0000313" key="10">
    <source>
        <dbReference type="Proteomes" id="UP000606494"/>
    </source>
</evidence>
<dbReference type="Gene3D" id="3.40.980.20">
    <property type="entry name" value="Four-carbon acid sugar kinase, nucleotide binding domain"/>
    <property type="match status" value="1"/>
</dbReference>
<dbReference type="SUPFAM" id="SSF142764">
    <property type="entry name" value="YgbK-like"/>
    <property type="match status" value="1"/>
</dbReference>
<dbReference type="InterPro" id="IPR010737">
    <property type="entry name" value="4-carb_acid_sugar_kinase_N"/>
</dbReference>
<evidence type="ECO:0000256" key="6">
    <source>
        <dbReference type="ARBA" id="ARBA00023277"/>
    </source>
</evidence>
<comment type="caution">
    <text evidence="9">The sequence shown here is derived from an EMBL/GenBank/DDBJ whole genome shotgun (WGS) entry which is preliminary data.</text>
</comment>
<accession>A0ABR7Y044</accession>
<keyword evidence="3" id="KW-0547">Nucleotide-binding</keyword>
<feature type="domain" description="Four-carbon acid sugar kinase nucleotide binding" evidence="8">
    <location>
        <begin position="274"/>
        <end position="450"/>
    </location>
</feature>
<comment type="similarity">
    <text evidence="1">Belongs to the four-carbon acid sugar kinase family.</text>
</comment>
<dbReference type="Pfam" id="PF17042">
    <property type="entry name" value="NBD_C"/>
    <property type="match status" value="1"/>
</dbReference>
<reference evidence="9 10" key="1">
    <citation type="submission" date="2020-08" db="EMBL/GenBank/DDBJ databases">
        <title>Sphingobacterium sp. DN00404 isolated from aquaculture water.</title>
        <authorList>
            <person name="Zhang M."/>
        </authorList>
    </citation>
    <scope>NUCLEOTIDE SEQUENCE [LARGE SCALE GENOMIC DNA]</scope>
    <source>
        <strain evidence="9 10">KCTC 32294</strain>
    </source>
</reference>
<evidence type="ECO:0000256" key="1">
    <source>
        <dbReference type="ARBA" id="ARBA00005715"/>
    </source>
</evidence>
<dbReference type="Proteomes" id="UP000606494">
    <property type="component" value="Unassembled WGS sequence"/>
</dbReference>
<keyword evidence="6" id="KW-0119">Carbohydrate metabolism</keyword>
<gene>
    <name evidence="9" type="ORF">H8B17_03525</name>
</gene>
<evidence type="ECO:0000256" key="4">
    <source>
        <dbReference type="ARBA" id="ARBA00022777"/>
    </source>
</evidence>
<keyword evidence="10" id="KW-1185">Reference proteome</keyword>
<dbReference type="InterPro" id="IPR037051">
    <property type="entry name" value="4-carb_acid_sugar_kinase_N_sf"/>
</dbReference>
<protein>
    <submittedName>
        <fullName evidence="9">Four-carbon acid sugar kinase family protein</fullName>
    </submittedName>
</protein>
<evidence type="ECO:0000259" key="8">
    <source>
        <dbReference type="Pfam" id="PF17042"/>
    </source>
</evidence>
<proteinExistence type="inferred from homology"/>
<evidence type="ECO:0000256" key="2">
    <source>
        <dbReference type="ARBA" id="ARBA00022679"/>
    </source>
</evidence>
<dbReference type="EMBL" id="JACNYK010000001">
    <property type="protein sequence ID" value="MBD1424642.1"/>
    <property type="molecule type" value="Genomic_DNA"/>
</dbReference>
<evidence type="ECO:0000256" key="5">
    <source>
        <dbReference type="ARBA" id="ARBA00022840"/>
    </source>
</evidence>
<feature type="domain" description="Four-carbon acid sugar kinase N-terminal" evidence="7">
    <location>
        <begin position="5"/>
        <end position="248"/>
    </location>
</feature>
<dbReference type="InterPro" id="IPR031475">
    <property type="entry name" value="NBD_C"/>
</dbReference>
<keyword evidence="4 9" id="KW-0418">Kinase</keyword>
<keyword evidence="2" id="KW-0808">Transferase</keyword>
<dbReference type="InterPro" id="IPR042213">
    <property type="entry name" value="NBD_C_sf"/>
</dbReference>
<evidence type="ECO:0000256" key="3">
    <source>
        <dbReference type="ARBA" id="ARBA00022741"/>
    </source>
</evidence>
<dbReference type="RefSeq" id="WP_190307765.1">
    <property type="nucleotide sequence ID" value="NZ_JACNYK010000001.1"/>
</dbReference>
<sequence length="457" mass="49610">MAYKIAFYGDDFTGSTDALETLEEMGLDTILFTEVPTLEQLTAFGDKRAIGIAGMTRTLPTGKIEQQLKKVFELFSAIDVKHIHYKVCSTFDSSPEVGSIGKAVDVGAAAFSAQLIPLVVGAPYLGRFCAFGNLFARMGTGQEGEVFRLDRHPSMSKHPVTPAEESDLRRHLAQQTHKKIGLVDVTQLDRLDAPAIIREMDEREQTEVVLFDATTEPHLERIGEVLDGLSIRHQPLFSVGSSAVSKALCAAWKKAGVLSPRTEWPSLRPAKPLLVLSGSGSVVTGRQIAYAMTNGFKGVAIDGVELATNPDTYDISAITEEVLRHMQEGHSVIIHTSIGPDDSRMKKTQQVLRKRGLTALEISGYTASLYGKTLAQIADQVIQASRVERLVIAGGDTSSLFARHLGIEAVEMVAPVVPGAPLCRIHAKKTHIQGMTINFKGGQVGGLDYFLRMERGS</sequence>
<keyword evidence="5" id="KW-0067">ATP-binding</keyword>
<dbReference type="Gene3D" id="3.40.50.10840">
    <property type="entry name" value="Putative sugar-binding, N-terminal domain"/>
    <property type="match status" value="1"/>
</dbReference>
<dbReference type="Pfam" id="PF07005">
    <property type="entry name" value="SBD_N"/>
    <property type="match status" value="1"/>
</dbReference>
<evidence type="ECO:0000313" key="9">
    <source>
        <dbReference type="EMBL" id="MBD1424642.1"/>
    </source>
</evidence>
<dbReference type="GO" id="GO:0016301">
    <property type="term" value="F:kinase activity"/>
    <property type="evidence" value="ECO:0007669"/>
    <property type="project" value="UniProtKB-KW"/>
</dbReference>
<organism evidence="9 10">
    <name type="scientific">Sphingobacterium arenae</name>
    <dbReference type="NCBI Taxonomy" id="1280598"/>
    <lineage>
        <taxon>Bacteria</taxon>
        <taxon>Pseudomonadati</taxon>
        <taxon>Bacteroidota</taxon>
        <taxon>Sphingobacteriia</taxon>
        <taxon>Sphingobacteriales</taxon>
        <taxon>Sphingobacteriaceae</taxon>
        <taxon>Sphingobacterium</taxon>
    </lineage>
</organism>
<evidence type="ECO:0000259" key="7">
    <source>
        <dbReference type="Pfam" id="PF07005"/>
    </source>
</evidence>